<gene>
    <name evidence="1" type="ORF">BpHYR1_022360</name>
</gene>
<proteinExistence type="predicted"/>
<dbReference type="Proteomes" id="UP000276133">
    <property type="component" value="Unassembled WGS sequence"/>
</dbReference>
<sequence length="100" mass="11696">KSPLNLYRFVFRAKSKTKFDLSIFQHQLKKPTLKKIHQKTSHQLKFSPKRFAARIKSIVAILAHFRFEYDQNNKCSGLLLSKVVFCPGKPIRFNGCNMKI</sequence>
<keyword evidence="2" id="KW-1185">Reference proteome</keyword>
<evidence type="ECO:0000313" key="1">
    <source>
        <dbReference type="EMBL" id="RMZ94557.1"/>
    </source>
</evidence>
<dbReference type="EMBL" id="REGN01012967">
    <property type="protein sequence ID" value="RMZ94557.1"/>
    <property type="molecule type" value="Genomic_DNA"/>
</dbReference>
<feature type="non-terminal residue" evidence="1">
    <location>
        <position position="1"/>
    </location>
</feature>
<reference evidence="1 2" key="1">
    <citation type="journal article" date="2018" name="Sci. Rep.">
        <title>Genomic signatures of local adaptation to the degree of environmental predictability in rotifers.</title>
        <authorList>
            <person name="Franch-Gras L."/>
            <person name="Hahn C."/>
            <person name="Garcia-Roger E.M."/>
            <person name="Carmona M.J."/>
            <person name="Serra M."/>
            <person name="Gomez A."/>
        </authorList>
    </citation>
    <scope>NUCLEOTIDE SEQUENCE [LARGE SCALE GENOMIC DNA]</scope>
    <source>
        <strain evidence="1">HYR1</strain>
    </source>
</reference>
<dbReference type="AlphaFoldDB" id="A0A3M7P735"/>
<name>A0A3M7P735_BRAPC</name>
<evidence type="ECO:0000313" key="2">
    <source>
        <dbReference type="Proteomes" id="UP000276133"/>
    </source>
</evidence>
<accession>A0A3M7P735</accession>
<protein>
    <submittedName>
        <fullName evidence="1">Uncharacterized protein</fullName>
    </submittedName>
</protein>
<organism evidence="1 2">
    <name type="scientific">Brachionus plicatilis</name>
    <name type="common">Marine rotifer</name>
    <name type="synonym">Brachionus muelleri</name>
    <dbReference type="NCBI Taxonomy" id="10195"/>
    <lineage>
        <taxon>Eukaryota</taxon>
        <taxon>Metazoa</taxon>
        <taxon>Spiralia</taxon>
        <taxon>Gnathifera</taxon>
        <taxon>Rotifera</taxon>
        <taxon>Eurotatoria</taxon>
        <taxon>Monogononta</taxon>
        <taxon>Pseudotrocha</taxon>
        <taxon>Ploima</taxon>
        <taxon>Brachionidae</taxon>
        <taxon>Brachionus</taxon>
    </lineage>
</organism>
<comment type="caution">
    <text evidence="1">The sequence shown here is derived from an EMBL/GenBank/DDBJ whole genome shotgun (WGS) entry which is preliminary data.</text>
</comment>